<dbReference type="InterPro" id="IPR005273">
    <property type="entry name" value="Ura-DNA_glyco_family4"/>
</dbReference>
<keyword evidence="5" id="KW-0227">DNA damage</keyword>
<dbReference type="InterPro" id="IPR005122">
    <property type="entry name" value="Uracil-DNA_glycosylase-like"/>
</dbReference>
<dbReference type="Pfam" id="PF03167">
    <property type="entry name" value="UDG"/>
    <property type="match status" value="1"/>
</dbReference>
<evidence type="ECO:0000256" key="7">
    <source>
        <dbReference type="ARBA" id="ARBA00023004"/>
    </source>
</evidence>
<feature type="domain" description="Uracil-DNA glycosylase-like" evidence="10">
    <location>
        <begin position="55"/>
        <end position="233"/>
    </location>
</feature>
<comment type="similarity">
    <text evidence="1">Belongs to the uracil-DNA glycosylase (UDG) superfamily. Type 4 (UDGa) family.</text>
</comment>
<keyword evidence="3" id="KW-0004">4Fe-4S</keyword>
<dbReference type="InterPro" id="IPR036895">
    <property type="entry name" value="Uracil-DNA_glycosylase-like_sf"/>
</dbReference>
<dbReference type="NCBIfam" id="TIGR00758">
    <property type="entry name" value="UDG_fam4"/>
    <property type="match status" value="1"/>
</dbReference>
<reference evidence="12" key="1">
    <citation type="submission" date="2017-06" db="EMBL/GenBank/DDBJ databases">
        <authorList>
            <person name="Varghese N."/>
            <person name="Submissions S."/>
        </authorList>
    </citation>
    <scope>NUCLEOTIDE SEQUENCE [LARGE SCALE GENOMIC DNA]</scope>
    <source>
        <strain evidence="12">DSM 45423</strain>
    </source>
</reference>
<dbReference type="SUPFAM" id="SSF52141">
    <property type="entry name" value="Uracil-DNA glycosylase-like"/>
    <property type="match status" value="1"/>
</dbReference>
<dbReference type="InterPro" id="IPR051536">
    <property type="entry name" value="UDG_Type-4/5"/>
</dbReference>
<dbReference type="Gene3D" id="3.40.470.10">
    <property type="entry name" value="Uracil-DNA glycosylase-like domain"/>
    <property type="match status" value="1"/>
</dbReference>
<keyword evidence="7" id="KW-0408">Iron</keyword>
<organism evidence="11 12">
    <name type="scientific">Geodermatophilus saharensis</name>
    <dbReference type="NCBI Taxonomy" id="1137994"/>
    <lineage>
        <taxon>Bacteria</taxon>
        <taxon>Bacillati</taxon>
        <taxon>Actinomycetota</taxon>
        <taxon>Actinomycetes</taxon>
        <taxon>Geodermatophilales</taxon>
        <taxon>Geodermatophilaceae</taxon>
        <taxon>Geodermatophilus</taxon>
    </lineage>
</organism>
<sequence length="240" mass="25972">MIHLARPLDVGCHRSMSQENHPASPPSGVGLEGLRAAAAGCRACELWEPATQTVFGEGPETARIVFVGEQPGDQEDRRGEPFVGPAGRLLDRALEEAGIERRDAYVTNAVKHFRFTPTAKRRIHQSPGAEHIRACRPWLEAEFEVLKPEVVVCLGATAAKALISPSFRITKDRGVLMPWTPPGVARAEQGDDEADEEAPAQTWVLATAHPSAVLRVPDEERPKAYDALVADLRVVAGALA</sequence>
<name>A0A239GKT6_9ACTN</name>
<evidence type="ECO:0000256" key="1">
    <source>
        <dbReference type="ARBA" id="ARBA00006521"/>
    </source>
</evidence>
<dbReference type="CDD" id="cd10030">
    <property type="entry name" value="UDG-F4_TTUDGA_SPO1dp_like"/>
    <property type="match status" value="1"/>
</dbReference>
<dbReference type="PANTHER" id="PTHR33693:SF9">
    <property type="entry name" value="TYPE-4 URACIL-DNA GLYCOSYLASE"/>
    <property type="match status" value="1"/>
</dbReference>
<evidence type="ECO:0000259" key="10">
    <source>
        <dbReference type="SMART" id="SM00986"/>
    </source>
</evidence>
<dbReference type="SMART" id="SM00987">
    <property type="entry name" value="UreE_C"/>
    <property type="match status" value="1"/>
</dbReference>
<dbReference type="EMBL" id="FZOH01000007">
    <property type="protein sequence ID" value="SNS69779.1"/>
    <property type="molecule type" value="Genomic_DNA"/>
</dbReference>
<evidence type="ECO:0000313" key="11">
    <source>
        <dbReference type="EMBL" id="SNS69779.1"/>
    </source>
</evidence>
<dbReference type="Proteomes" id="UP000198386">
    <property type="component" value="Unassembled WGS sequence"/>
</dbReference>
<keyword evidence="6" id="KW-0378">Hydrolase</keyword>
<gene>
    <name evidence="11" type="ORF">SAMN04488107_3466</name>
</gene>
<dbReference type="GO" id="GO:0051539">
    <property type="term" value="F:4 iron, 4 sulfur cluster binding"/>
    <property type="evidence" value="ECO:0007669"/>
    <property type="project" value="UniProtKB-KW"/>
</dbReference>
<evidence type="ECO:0000256" key="2">
    <source>
        <dbReference type="ARBA" id="ARBA00019403"/>
    </source>
</evidence>
<keyword evidence="8" id="KW-0411">Iron-sulfur</keyword>
<evidence type="ECO:0000256" key="9">
    <source>
        <dbReference type="ARBA" id="ARBA00023204"/>
    </source>
</evidence>
<evidence type="ECO:0000256" key="3">
    <source>
        <dbReference type="ARBA" id="ARBA00022485"/>
    </source>
</evidence>
<evidence type="ECO:0000256" key="8">
    <source>
        <dbReference type="ARBA" id="ARBA00023014"/>
    </source>
</evidence>
<keyword evidence="4" id="KW-0479">Metal-binding</keyword>
<dbReference type="AlphaFoldDB" id="A0A239GKT6"/>
<dbReference type="PANTHER" id="PTHR33693">
    <property type="entry name" value="TYPE-5 URACIL-DNA GLYCOSYLASE"/>
    <property type="match status" value="1"/>
</dbReference>
<evidence type="ECO:0000256" key="6">
    <source>
        <dbReference type="ARBA" id="ARBA00022801"/>
    </source>
</evidence>
<dbReference type="GO" id="GO:0006281">
    <property type="term" value="P:DNA repair"/>
    <property type="evidence" value="ECO:0007669"/>
    <property type="project" value="UniProtKB-KW"/>
</dbReference>
<evidence type="ECO:0000256" key="4">
    <source>
        <dbReference type="ARBA" id="ARBA00022723"/>
    </source>
</evidence>
<keyword evidence="9" id="KW-0234">DNA repair</keyword>
<keyword evidence="12" id="KW-1185">Reference proteome</keyword>
<dbReference type="GO" id="GO:0097506">
    <property type="term" value="F:deaminated base DNA N-glycosylase activity"/>
    <property type="evidence" value="ECO:0007669"/>
    <property type="project" value="UniProtKB-ARBA"/>
</dbReference>
<evidence type="ECO:0000313" key="12">
    <source>
        <dbReference type="Proteomes" id="UP000198386"/>
    </source>
</evidence>
<dbReference type="SMART" id="SM00986">
    <property type="entry name" value="UDG"/>
    <property type="match status" value="1"/>
</dbReference>
<proteinExistence type="inferred from homology"/>
<dbReference type="NCBIfam" id="TIGR03914">
    <property type="entry name" value="UDG_fam_dom"/>
    <property type="match status" value="1"/>
</dbReference>
<accession>A0A239GKT6</accession>
<protein>
    <recommendedName>
        <fullName evidence="2">Type-4 uracil-DNA glycosylase</fullName>
    </recommendedName>
</protein>
<dbReference type="GO" id="GO:0046872">
    <property type="term" value="F:metal ion binding"/>
    <property type="evidence" value="ECO:0007669"/>
    <property type="project" value="UniProtKB-KW"/>
</dbReference>
<evidence type="ECO:0000256" key="5">
    <source>
        <dbReference type="ARBA" id="ARBA00022763"/>
    </source>
</evidence>